<evidence type="ECO:0000313" key="1">
    <source>
        <dbReference type="EMBL" id="MFD3003084.1"/>
    </source>
</evidence>
<dbReference type="InterPro" id="IPR025515">
    <property type="entry name" value="DUF4403"/>
</dbReference>
<organism evidence="1 2">
    <name type="scientific">Pontibacter toksunensis</name>
    <dbReference type="NCBI Taxonomy" id="1332631"/>
    <lineage>
        <taxon>Bacteria</taxon>
        <taxon>Pseudomonadati</taxon>
        <taxon>Bacteroidota</taxon>
        <taxon>Cytophagia</taxon>
        <taxon>Cytophagales</taxon>
        <taxon>Hymenobacteraceae</taxon>
        <taxon>Pontibacter</taxon>
    </lineage>
</organism>
<dbReference type="Pfam" id="PF14356">
    <property type="entry name" value="DUF4403"/>
    <property type="match status" value="1"/>
</dbReference>
<gene>
    <name evidence="1" type="ORF">ACFS7Z_22160</name>
</gene>
<comment type="caution">
    <text evidence="1">The sequence shown here is derived from an EMBL/GenBank/DDBJ whole genome shotgun (WGS) entry which is preliminary data.</text>
</comment>
<protein>
    <submittedName>
        <fullName evidence="1">DUF4403 family protein</fullName>
    </submittedName>
</protein>
<sequence>MMESSIIVQVPISISYPALEGVLKKKMVGQPVPKPEPGVQTPPYGQILDIGISGSSTGAYDVILRIKLRILRTVLKRDQVDLYVFATLGYDNATQQLFVRKFKMNSRTSSGFYNAALEMLINNAAYNQIIKKARVNLSQIISEELNKANSRLEEGLELKGVKVLGAVQGVRVQDIIPQQDKVSLSFELQGNLELEIDDLISLMPAE</sequence>
<evidence type="ECO:0000313" key="2">
    <source>
        <dbReference type="Proteomes" id="UP001597641"/>
    </source>
</evidence>
<name>A0ABW6C1B9_9BACT</name>
<keyword evidence="2" id="KW-1185">Reference proteome</keyword>
<dbReference type="EMBL" id="JBHUOX010000024">
    <property type="protein sequence ID" value="MFD3003084.1"/>
    <property type="molecule type" value="Genomic_DNA"/>
</dbReference>
<accession>A0ABW6C1B9</accession>
<reference evidence="2" key="1">
    <citation type="journal article" date="2019" name="Int. J. Syst. Evol. Microbiol.">
        <title>The Global Catalogue of Microorganisms (GCM) 10K type strain sequencing project: providing services to taxonomists for standard genome sequencing and annotation.</title>
        <authorList>
            <consortium name="The Broad Institute Genomics Platform"/>
            <consortium name="The Broad Institute Genome Sequencing Center for Infectious Disease"/>
            <person name="Wu L."/>
            <person name="Ma J."/>
        </authorList>
    </citation>
    <scope>NUCLEOTIDE SEQUENCE [LARGE SCALE GENOMIC DNA]</scope>
    <source>
        <strain evidence="2">KCTC 23984</strain>
    </source>
</reference>
<dbReference type="RefSeq" id="WP_377489759.1">
    <property type="nucleotide sequence ID" value="NZ_JBHUOX010000024.1"/>
</dbReference>
<proteinExistence type="predicted"/>
<dbReference type="Proteomes" id="UP001597641">
    <property type="component" value="Unassembled WGS sequence"/>
</dbReference>